<dbReference type="OMA" id="CILDGTH"/>
<accession>C1FJP2</accession>
<dbReference type="STRING" id="296587.C1FJP2"/>
<evidence type="ECO:0000256" key="1">
    <source>
        <dbReference type="ARBA" id="ARBA00000073"/>
    </source>
</evidence>
<dbReference type="EMBL" id="CP001577">
    <property type="protein sequence ID" value="ACO70635.1"/>
    <property type="molecule type" value="Genomic_DNA"/>
</dbReference>
<dbReference type="GO" id="GO:0000455">
    <property type="term" value="P:enzyme-directed rRNA pseudouridine synthesis"/>
    <property type="evidence" value="ECO:0007669"/>
    <property type="project" value="TreeGrafter"/>
</dbReference>
<dbReference type="InterPro" id="IPR020103">
    <property type="entry name" value="PsdUridine_synth_cat_dom_sf"/>
</dbReference>
<dbReference type="Pfam" id="PF00849">
    <property type="entry name" value="PseudoU_synth_2"/>
    <property type="match status" value="1"/>
</dbReference>
<dbReference type="SUPFAM" id="SSF55120">
    <property type="entry name" value="Pseudouridine synthase"/>
    <property type="match status" value="1"/>
</dbReference>
<evidence type="ECO:0000313" key="3">
    <source>
        <dbReference type="EMBL" id="ACO70635.1"/>
    </source>
</evidence>
<feature type="domain" description="Pseudouridine synthase RsuA/RluA-like" evidence="2">
    <location>
        <begin position="109"/>
        <end position="177"/>
    </location>
</feature>
<dbReference type="GO" id="GO:0003723">
    <property type="term" value="F:RNA binding"/>
    <property type="evidence" value="ECO:0007669"/>
    <property type="project" value="InterPro"/>
</dbReference>
<comment type="catalytic activity">
    <reaction evidence="1">
        <text>a uridine in RNA = a pseudouridine in RNA</text>
        <dbReference type="Rhea" id="RHEA:48348"/>
        <dbReference type="Rhea" id="RHEA-COMP:12068"/>
        <dbReference type="Rhea" id="RHEA-COMP:12069"/>
        <dbReference type="ChEBI" id="CHEBI:65314"/>
        <dbReference type="ChEBI" id="CHEBI:65315"/>
    </reaction>
</comment>
<dbReference type="PROSITE" id="PS01129">
    <property type="entry name" value="PSI_RLU"/>
    <property type="match status" value="1"/>
</dbReference>
<dbReference type="PANTHER" id="PTHR21600">
    <property type="entry name" value="MITOCHONDRIAL RNA PSEUDOURIDINE SYNTHASE"/>
    <property type="match status" value="1"/>
</dbReference>
<organism evidence="3 4">
    <name type="scientific">Micromonas commoda (strain RCC299 / NOUM17 / CCMP2709)</name>
    <name type="common">Picoplanktonic green alga</name>
    <dbReference type="NCBI Taxonomy" id="296587"/>
    <lineage>
        <taxon>Eukaryota</taxon>
        <taxon>Viridiplantae</taxon>
        <taxon>Chlorophyta</taxon>
        <taxon>Mamiellophyceae</taxon>
        <taxon>Mamiellales</taxon>
        <taxon>Mamiellaceae</taxon>
        <taxon>Micromonas</taxon>
    </lineage>
</organism>
<dbReference type="InterPro" id="IPR006145">
    <property type="entry name" value="PsdUridine_synth_RsuA/RluA"/>
</dbReference>
<dbReference type="RefSeq" id="XP_002509377.1">
    <property type="nucleotide sequence ID" value="XM_002509331.1"/>
</dbReference>
<feature type="non-terminal residue" evidence="3">
    <location>
        <position position="1"/>
    </location>
</feature>
<dbReference type="InterPro" id="IPR006224">
    <property type="entry name" value="PsdUridine_synth_RluA-like_CS"/>
</dbReference>
<keyword evidence="4" id="KW-1185">Reference proteome</keyword>
<evidence type="ECO:0000313" key="4">
    <source>
        <dbReference type="Proteomes" id="UP000002009"/>
    </source>
</evidence>
<dbReference type="PANTHER" id="PTHR21600:SF40">
    <property type="entry name" value="PSEUDOURIDYLATE SYNTHASE RPUSD2"/>
    <property type="match status" value="1"/>
</dbReference>
<gene>
    <name evidence="3" type="ORF">MICPUN_72074</name>
</gene>
<name>C1FJP2_MICCC</name>
<dbReference type="GO" id="GO:0009982">
    <property type="term" value="F:pseudouridine synthase activity"/>
    <property type="evidence" value="ECO:0007669"/>
    <property type="project" value="InterPro"/>
</dbReference>
<dbReference type="OrthoDB" id="424794at2759"/>
<dbReference type="InterPro" id="IPR050188">
    <property type="entry name" value="RluA_PseudoU_synthase"/>
</dbReference>
<dbReference type="InParanoid" id="C1FJP2"/>
<evidence type="ECO:0000259" key="2">
    <source>
        <dbReference type="Pfam" id="PF00849"/>
    </source>
</evidence>
<proteinExistence type="predicted"/>
<dbReference type="GeneID" id="8248008"/>
<dbReference type="Gene3D" id="3.30.2350.10">
    <property type="entry name" value="Pseudouridine synthase"/>
    <property type="match status" value="1"/>
</dbReference>
<dbReference type="eggNOG" id="KOG1919">
    <property type="taxonomic scope" value="Eukaryota"/>
</dbReference>
<sequence>PPAPGDYVFPGDGTRLVIPYPFDFVCHVKARHAGANVVAMFAKEFPARDRGYYEAAHAAGYLRGMSGGDDETVEPLRPLAAGERVRHWLHRHEPPVLDHPVDVVAVTDDLVAVHKPATMPVHPTGQYRKNTVLGVLAATRRDLGRLSPAHRLDRNVSGLLLMARNARTASALREALAEG</sequence>
<protein>
    <recommendedName>
        <fullName evidence="2">Pseudouridine synthase RsuA/RluA-like domain-containing protein</fullName>
    </recommendedName>
</protein>
<dbReference type="AlphaFoldDB" id="C1FJP2"/>
<reference evidence="3 4" key="1">
    <citation type="journal article" date="2009" name="Science">
        <title>Green evolution and dynamic adaptations revealed by genomes of the marine picoeukaryotes Micromonas.</title>
        <authorList>
            <person name="Worden A.Z."/>
            <person name="Lee J.H."/>
            <person name="Mock T."/>
            <person name="Rouze P."/>
            <person name="Simmons M.P."/>
            <person name="Aerts A.L."/>
            <person name="Allen A.E."/>
            <person name="Cuvelier M.L."/>
            <person name="Derelle E."/>
            <person name="Everett M.V."/>
            <person name="Foulon E."/>
            <person name="Grimwood J."/>
            <person name="Gundlach H."/>
            <person name="Henrissat B."/>
            <person name="Napoli C."/>
            <person name="McDonald S.M."/>
            <person name="Parker M.S."/>
            <person name="Rombauts S."/>
            <person name="Salamov A."/>
            <person name="Von Dassow P."/>
            <person name="Badger J.H."/>
            <person name="Coutinho P.M."/>
            <person name="Demir E."/>
            <person name="Dubchak I."/>
            <person name="Gentemann C."/>
            <person name="Eikrem W."/>
            <person name="Gready J.E."/>
            <person name="John U."/>
            <person name="Lanier W."/>
            <person name="Lindquist E.A."/>
            <person name="Lucas S."/>
            <person name="Mayer K.F."/>
            <person name="Moreau H."/>
            <person name="Not F."/>
            <person name="Otillar R."/>
            <person name="Panaud O."/>
            <person name="Pangilinan J."/>
            <person name="Paulsen I."/>
            <person name="Piegu B."/>
            <person name="Poliakov A."/>
            <person name="Robbens S."/>
            <person name="Schmutz J."/>
            <person name="Toulza E."/>
            <person name="Wyss T."/>
            <person name="Zelensky A."/>
            <person name="Zhou K."/>
            <person name="Armbrust E.V."/>
            <person name="Bhattacharya D."/>
            <person name="Goodenough U.W."/>
            <person name="Van de Peer Y."/>
            <person name="Grigoriev I.V."/>
        </authorList>
    </citation>
    <scope>NUCLEOTIDE SEQUENCE [LARGE SCALE GENOMIC DNA]</scope>
    <source>
        <strain evidence="4">RCC299 / NOUM17</strain>
    </source>
</reference>
<dbReference type="KEGG" id="mis:MICPUN_72074"/>
<feature type="non-terminal residue" evidence="3">
    <location>
        <position position="179"/>
    </location>
</feature>
<dbReference type="Proteomes" id="UP000002009">
    <property type="component" value="Chromosome 12"/>
</dbReference>